<dbReference type="InterPro" id="IPR031849">
    <property type="entry name" value="DUF5069"/>
</dbReference>
<evidence type="ECO:0000313" key="3">
    <source>
        <dbReference type="Proteomes" id="UP000217265"/>
    </source>
</evidence>
<organism evidence="2 3">
    <name type="scientific">Nibricoccus aquaticus</name>
    <dbReference type="NCBI Taxonomy" id="2576891"/>
    <lineage>
        <taxon>Bacteria</taxon>
        <taxon>Pseudomonadati</taxon>
        <taxon>Verrucomicrobiota</taxon>
        <taxon>Opitutia</taxon>
        <taxon>Opitutales</taxon>
        <taxon>Opitutaceae</taxon>
        <taxon>Nibricoccus</taxon>
    </lineage>
</organism>
<reference evidence="2 3" key="1">
    <citation type="submission" date="2017-09" db="EMBL/GenBank/DDBJ databases">
        <title>Complete genome sequence of Verrucomicrobial strain HZ-65, isolated from freshwater.</title>
        <authorList>
            <person name="Choi A."/>
        </authorList>
    </citation>
    <scope>NUCLEOTIDE SEQUENCE [LARGE SCALE GENOMIC DNA]</scope>
    <source>
        <strain evidence="2 3">HZ-65</strain>
    </source>
</reference>
<name>A0A290QA94_9BACT</name>
<evidence type="ECO:0000259" key="1">
    <source>
        <dbReference type="Pfam" id="PF16798"/>
    </source>
</evidence>
<dbReference type="OrthoDB" id="9800332at2"/>
<dbReference type="KEGG" id="vbh:CMV30_17385"/>
<proteinExistence type="predicted"/>
<evidence type="ECO:0000313" key="2">
    <source>
        <dbReference type="EMBL" id="ATC65579.1"/>
    </source>
</evidence>
<feature type="domain" description="DUF5069" evidence="1">
    <location>
        <begin position="7"/>
        <end position="143"/>
    </location>
</feature>
<keyword evidence="3" id="KW-1185">Reference proteome</keyword>
<dbReference type="Pfam" id="PF16798">
    <property type="entry name" value="DUF5069"/>
    <property type="match status" value="1"/>
</dbReference>
<dbReference type="EMBL" id="CP023344">
    <property type="protein sequence ID" value="ATC65579.1"/>
    <property type="molecule type" value="Genomic_DNA"/>
</dbReference>
<accession>A0A290QA94</accession>
<gene>
    <name evidence="2" type="ORF">CMV30_17385</name>
</gene>
<dbReference type="RefSeq" id="WP_096057208.1">
    <property type="nucleotide sequence ID" value="NZ_CP023344.1"/>
</dbReference>
<sequence length="154" mass="17794">MPHVPGLRSVYAKVGRLIYFGRMLDKLRLHATGKLPADYVANLGDSQFYVLDGRCCRFLGVPYADIRERALTTGESDEQILAWVHTRGTPRTDEECHMWNRFILKLGWRDERSAVLPERIRNSGLEGKPIETIIDHIEYDEGRDPVIDRAWENI</sequence>
<dbReference type="AlphaFoldDB" id="A0A290QA94"/>
<protein>
    <submittedName>
        <fullName evidence="2">DUF5069 domain-containing protein</fullName>
    </submittedName>
</protein>
<dbReference type="Proteomes" id="UP000217265">
    <property type="component" value="Chromosome"/>
</dbReference>